<keyword evidence="2" id="KW-1185">Reference proteome</keyword>
<accession>A0A5D2NEG8</accession>
<dbReference type="Proteomes" id="UP000322667">
    <property type="component" value="Chromosome A11"/>
</dbReference>
<reference evidence="1 2" key="1">
    <citation type="submission" date="2019-07" db="EMBL/GenBank/DDBJ databases">
        <title>WGS assembly of Gossypium tomentosum.</title>
        <authorList>
            <person name="Chen Z.J."/>
            <person name="Sreedasyam A."/>
            <person name="Ando A."/>
            <person name="Song Q."/>
            <person name="De L."/>
            <person name="Hulse-Kemp A."/>
            <person name="Ding M."/>
            <person name="Ye W."/>
            <person name="Kirkbride R."/>
            <person name="Jenkins J."/>
            <person name="Plott C."/>
            <person name="Lovell J."/>
            <person name="Lin Y.-M."/>
            <person name="Vaughn R."/>
            <person name="Liu B."/>
            <person name="Li W."/>
            <person name="Simpson S."/>
            <person name="Scheffler B."/>
            <person name="Saski C."/>
            <person name="Grover C."/>
            <person name="Hu G."/>
            <person name="Conover J."/>
            <person name="Carlson J."/>
            <person name="Shu S."/>
            <person name="Boston L."/>
            <person name="Williams M."/>
            <person name="Peterson D."/>
            <person name="Mcgee K."/>
            <person name="Jones D."/>
            <person name="Wendel J."/>
            <person name="Stelly D."/>
            <person name="Grimwood J."/>
            <person name="Schmutz J."/>
        </authorList>
    </citation>
    <scope>NUCLEOTIDE SEQUENCE [LARGE SCALE GENOMIC DNA]</scope>
    <source>
        <strain evidence="1">7179.01</strain>
    </source>
</reference>
<protein>
    <submittedName>
        <fullName evidence="1">Uncharacterized protein</fullName>
    </submittedName>
</protein>
<dbReference type="EMBL" id="CM017620">
    <property type="protein sequence ID" value="TYI02458.1"/>
    <property type="molecule type" value="Genomic_DNA"/>
</dbReference>
<evidence type="ECO:0000313" key="2">
    <source>
        <dbReference type="Proteomes" id="UP000322667"/>
    </source>
</evidence>
<sequence>MMRIWWLTVRDFALAGSLHRKSMLFTSLLAFAIALLSLFSQSLKAYFILDELLIAGELLYVCPNLTQSKL</sequence>
<organism evidence="1 2">
    <name type="scientific">Gossypium tomentosum</name>
    <name type="common">Hawaiian cotton</name>
    <name type="synonym">Gossypium sandvicense</name>
    <dbReference type="NCBI Taxonomy" id="34277"/>
    <lineage>
        <taxon>Eukaryota</taxon>
        <taxon>Viridiplantae</taxon>
        <taxon>Streptophyta</taxon>
        <taxon>Embryophyta</taxon>
        <taxon>Tracheophyta</taxon>
        <taxon>Spermatophyta</taxon>
        <taxon>Magnoliopsida</taxon>
        <taxon>eudicotyledons</taxon>
        <taxon>Gunneridae</taxon>
        <taxon>Pentapetalae</taxon>
        <taxon>rosids</taxon>
        <taxon>malvids</taxon>
        <taxon>Malvales</taxon>
        <taxon>Malvaceae</taxon>
        <taxon>Malvoideae</taxon>
        <taxon>Gossypium</taxon>
    </lineage>
</organism>
<name>A0A5D2NEG8_GOSTO</name>
<proteinExistence type="predicted"/>
<dbReference type="AlphaFoldDB" id="A0A5D2NEG8"/>
<gene>
    <name evidence="1" type="ORF">ES332_A11G268600v1</name>
</gene>
<evidence type="ECO:0000313" key="1">
    <source>
        <dbReference type="EMBL" id="TYI02458.1"/>
    </source>
</evidence>